<comment type="caution">
    <text evidence="2">The sequence shown here is derived from an EMBL/GenBank/DDBJ whole genome shotgun (WGS) entry which is preliminary data.</text>
</comment>
<dbReference type="EMBL" id="CM029046">
    <property type="protein sequence ID" value="KAG2589015.1"/>
    <property type="molecule type" value="Genomic_DNA"/>
</dbReference>
<feature type="compositionally biased region" description="Basic and acidic residues" evidence="1">
    <location>
        <begin position="79"/>
        <end position="90"/>
    </location>
</feature>
<proteinExistence type="predicted"/>
<protein>
    <submittedName>
        <fullName evidence="2">Uncharacterized protein</fullName>
    </submittedName>
</protein>
<sequence length="108" mass="12581">MVRIIHLERLMRPSQPSMIEQVNIGPITHSRAKKLQLVAINENLVNALLCEIHFNINENYILPKSCMLLLLRFNKEDEKNTEGEDYREGPHLNPTSAAEQYERISHNF</sequence>
<name>A0A8T0RV65_PANVG</name>
<reference evidence="2" key="1">
    <citation type="submission" date="2020-05" db="EMBL/GenBank/DDBJ databases">
        <title>WGS assembly of Panicum virgatum.</title>
        <authorList>
            <person name="Lovell J.T."/>
            <person name="Jenkins J."/>
            <person name="Shu S."/>
            <person name="Juenger T.E."/>
            <person name="Schmutz J."/>
        </authorList>
    </citation>
    <scope>NUCLEOTIDE SEQUENCE</scope>
    <source>
        <strain evidence="2">AP13</strain>
    </source>
</reference>
<dbReference type="Proteomes" id="UP000823388">
    <property type="component" value="Chromosome 5N"/>
</dbReference>
<accession>A0A8T0RV65</accession>
<feature type="region of interest" description="Disordered" evidence="1">
    <location>
        <begin position="79"/>
        <end position="108"/>
    </location>
</feature>
<organism evidence="2 3">
    <name type="scientific">Panicum virgatum</name>
    <name type="common">Blackwell switchgrass</name>
    <dbReference type="NCBI Taxonomy" id="38727"/>
    <lineage>
        <taxon>Eukaryota</taxon>
        <taxon>Viridiplantae</taxon>
        <taxon>Streptophyta</taxon>
        <taxon>Embryophyta</taxon>
        <taxon>Tracheophyta</taxon>
        <taxon>Spermatophyta</taxon>
        <taxon>Magnoliopsida</taxon>
        <taxon>Liliopsida</taxon>
        <taxon>Poales</taxon>
        <taxon>Poaceae</taxon>
        <taxon>PACMAD clade</taxon>
        <taxon>Panicoideae</taxon>
        <taxon>Panicodae</taxon>
        <taxon>Paniceae</taxon>
        <taxon>Panicinae</taxon>
        <taxon>Panicum</taxon>
        <taxon>Panicum sect. Hiantes</taxon>
    </lineage>
</organism>
<evidence type="ECO:0000313" key="3">
    <source>
        <dbReference type="Proteomes" id="UP000823388"/>
    </source>
</evidence>
<dbReference type="AlphaFoldDB" id="A0A8T0RV65"/>
<gene>
    <name evidence="2" type="ORF">PVAP13_5NG352262</name>
</gene>
<keyword evidence="3" id="KW-1185">Reference proteome</keyword>
<evidence type="ECO:0000313" key="2">
    <source>
        <dbReference type="EMBL" id="KAG2589015.1"/>
    </source>
</evidence>
<evidence type="ECO:0000256" key="1">
    <source>
        <dbReference type="SAM" id="MobiDB-lite"/>
    </source>
</evidence>